<evidence type="ECO:0000313" key="1">
    <source>
        <dbReference type="EMBL" id="SQB34465.1"/>
    </source>
</evidence>
<accession>A0A2X2WEJ7</accession>
<name>A0A2X2WEJ7_CLOCO</name>
<gene>
    <name evidence="1" type="ORF">NCTC13028_01377</name>
    <name evidence="2" type="ORF">NCTC13028_01385</name>
</gene>
<evidence type="ECO:0000313" key="2">
    <source>
        <dbReference type="EMBL" id="SQB34473.1"/>
    </source>
</evidence>
<dbReference type="AlphaFoldDB" id="A0A2X2WEJ7"/>
<dbReference type="EMBL" id="UAWC01000010">
    <property type="protein sequence ID" value="SQB34465.1"/>
    <property type="molecule type" value="Genomic_DNA"/>
</dbReference>
<sequence>MVTIDSIKNEIIRFTAGADTIEVEFEDYILEVDLKDLEGMEINKNNLATVIFNKYR</sequence>
<dbReference type="Proteomes" id="UP000250223">
    <property type="component" value="Unassembled WGS sequence"/>
</dbReference>
<organism evidence="1 3">
    <name type="scientific">Clostridium cochlearium</name>
    <dbReference type="NCBI Taxonomy" id="1494"/>
    <lineage>
        <taxon>Bacteria</taxon>
        <taxon>Bacillati</taxon>
        <taxon>Bacillota</taxon>
        <taxon>Clostridia</taxon>
        <taxon>Eubacteriales</taxon>
        <taxon>Clostridiaceae</taxon>
        <taxon>Clostridium</taxon>
    </lineage>
</organism>
<evidence type="ECO:0000313" key="3">
    <source>
        <dbReference type="Proteomes" id="UP000250223"/>
    </source>
</evidence>
<reference evidence="1 3" key="1">
    <citation type="submission" date="2018-06" db="EMBL/GenBank/DDBJ databases">
        <authorList>
            <consortium name="Pathogen Informatics"/>
            <person name="Doyle S."/>
        </authorList>
    </citation>
    <scope>NUCLEOTIDE SEQUENCE [LARGE SCALE GENOMIC DNA]</scope>
    <source>
        <strain evidence="1 3">NCTC13028</strain>
    </source>
</reference>
<protein>
    <submittedName>
        <fullName evidence="1">Uncharacterized protein</fullName>
    </submittedName>
</protein>
<proteinExistence type="predicted"/>
<dbReference type="RefSeq" id="WP_160110536.1">
    <property type="nucleotide sequence ID" value="NZ_UAWC01000010.1"/>
</dbReference>
<dbReference type="EMBL" id="UAWC01000010">
    <property type="protein sequence ID" value="SQB34473.1"/>
    <property type="molecule type" value="Genomic_DNA"/>
</dbReference>